<evidence type="ECO:0000256" key="3">
    <source>
        <dbReference type="ARBA" id="ARBA00022691"/>
    </source>
</evidence>
<dbReference type="GO" id="GO:0008173">
    <property type="term" value="F:RNA methyltransferase activity"/>
    <property type="evidence" value="ECO:0007669"/>
    <property type="project" value="InterPro"/>
</dbReference>
<dbReference type="Gene3D" id="3.40.50.150">
    <property type="entry name" value="Vaccinia Virus protein VP39"/>
    <property type="match status" value="1"/>
</dbReference>
<organism evidence="7 8">
    <name type="scientific">Candidatus Liberibacter solanacearum</name>
    <dbReference type="NCBI Taxonomy" id="556287"/>
    <lineage>
        <taxon>Bacteria</taxon>
        <taxon>Pseudomonadati</taxon>
        <taxon>Pseudomonadota</taxon>
        <taxon>Alphaproteobacteria</taxon>
        <taxon>Hyphomicrobiales</taxon>
        <taxon>Rhizobiaceae</taxon>
        <taxon>Liberibacter</taxon>
    </lineage>
</organism>
<dbReference type="PANTHER" id="PTHR22807:SF61">
    <property type="entry name" value="NOL1_NOP2_SUN FAMILY PROTEIN _ ANTITERMINATION NUSB DOMAIN-CONTAINING PROTEIN"/>
    <property type="match status" value="1"/>
</dbReference>
<dbReference type="Gene3D" id="1.10.940.10">
    <property type="entry name" value="NusB-like"/>
    <property type="match status" value="1"/>
</dbReference>
<sequence>MKPGMNARLVSSHLLSCVTRKRISLTCLLDPERGDIAFRKLSHKDQALVRAILSTTFRFLPRIDAVLDFVLVSSLSKKKQSLRQLLHISIAQILYLDVADYAVVDLAVEQAKRDQENRHFSNLVNSILRRVSREKTELLQRFSSISVIPQWFKKRLEDFYGKESTYCISQACLTPGYVDLTVKSDIEIWANKLNAVVLPTGGMRLREFQGSVSSLPGFAEGVWWVQDASASIPVQLFGPLNGLSVLDLCAAPGGKTAQLILSGAKVTALDISNNRLEKLQHNLNRLRLCADNIIEGDAFDYRPKKLFDAVLVDAPCSSTGTMRRHPDVLWTRDAEDIVRSACFQERLLLHGLALVKPGGIVVFSNCSLDKQDSEDVVRKVLRSSLIPVEIMSLNNASWNNMAMAITPEGWLRITPDMLGEIEGVPSGMDGFFAVALRRLIAQN</sequence>
<feature type="binding site" evidence="5">
    <location>
        <position position="270"/>
    </location>
    <ligand>
        <name>S-adenosyl-L-methionine</name>
        <dbReference type="ChEBI" id="CHEBI:59789"/>
    </ligand>
</feature>
<keyword evidence="4 5" id="KW-0694">RNA-binding</keyword>
<gene>
    <name evidence="7" type="ORF">DJ66_1022</name>
</gene>
<reference evidence="7 8" key="1">
    <citation type="journal article" date="2015" name="Phytopathology">
        <title>Genomes of Candidatus Liberibacter solanacearum haplotype A from New Zealand and the USA suggest significant genome plasticity in the species.</title>
        <authorList>
            <person name="Thompson S.M."/>
            <person name="Johnson C.P."/>
            <person name="Lu A.Y."/>
            <person name="Frampton R.A."/>
            <person name="Sullivan K.L."/>
            <person name="Fiers M.W."/>
            <person name="Crowhurst R.N."/>
            <person name="Pitman A.R."/>
            <person name="Scott I."/>
            <person name="Gudmestad N.C."/>
            <person name="Smith G.R."/>
        </authorList>
    </citation>
    <scope>NUCLEOTIDE SEQUENCE [LARGE SCALE GENOMIC DNA]</scope>
    <source>
        <strain evidence="7 8">LsoNZ1</strain>
    </source>
</reference>
<dbReference type="Pfam" id="PF01029">
    <property type="entry name" value="NusB"/>
    <property type="match status" value="1"/>
</dbReference>
<dbReference type="AlphaFoldDB" id="A0A095BF94"/>
<dbReference type="PROSITE" id="PS51686">
    <property type="entry name" value="SAM_MT_RSMB_NOP"/>
    <property type="match status" value="1"/>
</dbReference>
<dbReference type="EC" id="2.1.1.-" evidence="7"/>
<dbReference type="InterPro" id="IPR035926">
    <property type="entry name" value="NusB-like_sf"/>
</dbReference>
<feature type="domain" description="SAM-dependent MTase RsmB/NOP-type" evidence="6">
    <location>
        <begin position="140"/>
        <end position="439"/>
    </location>
</feature>
<evidence type="ECO:0000256" key="4">
    <source>
        <dbReference type="ARBA" id="ARBA00022884"/>
    </source>
</evidence>
<dbReference type="InterPro" id="IPR049560">
    <property type="entry name" value="MeTrfase_RsmB-F_NOP2_cat"/>
</dbReference>
<dbReference type="GO" id="GO:0001510">
    <property type="term" value="P:RNA methylation"/>
    <property type="evidence" value="ECO:0007669"/>
    <property type="project" value="InterPro"/>
</dbReference>
<keyword evidence="3 5" id="KW-0949">S-adenosyl-L-methionine</keyword>
<evidence type="ECO:0000313" key="7">
    <source>
        <dbReference type="EMBL" id="KJZ82277.1"/>
    </source>
</evidence>
<dbReference type="GO" id="GO:0006355">
    <property type="term" value="P:regulation of DNA-templated transcription"/>
    <property type="evidence" value="ECO:0007669"/>
    <property type="project" value="InterPro"/>
</dbReference>
<feature type="active site" description="Nucleophile" evidence="5">
    <location>
        <position position="366"/>
    </location>
</feature>
<dbReference type="EMBL" id="JMTK01000002">
    <property type="protein sequence ID" value="KJZ82277.1"/>
    <property type="molecule type" value="Genomic_DNA"/>
</dbReference>
<protein>
    <submittedName>
        <fullName evidence="7">16S rRNA m(5)C 967 methyltransferase</fullName>
        <ecNumber evidence="7">2.1.1.-</ecNumber>
    </submittedName>
</protein>
<feature type="binding site" evidence="5">
    <location>
        <position position="297"/>
    </location>
    <ligand>
        <name>S-adenosyl-L-methionine</name>
        <dbReference type="ChEBI" id="CHEBI:59789"/>
    </ligand>
</feature>
<keyword evidence="2 5" id="KW-0808">Transferase</keyword>
<evidence type="ECO:0000313" key="8">
    <source>
        <dbReference type="Proteomes" id="UP000033731"/>
    </source>
</evidence>
<feature type="binding site" evidence="5">
    <location>
        <position position="313"/>
    </location>
    <ligand>
        <name>S-adenosyl-L-methionine</name>
        <dbReference type="ChEBI" id="CHEBI:59789"/>
    </ligand>
</feature>
<comment type="caution">
    <text evidence="7">The sequence shown here is derived from an EMBL/GenBank/DDBJ whole genome shotgun (WGS) entry which is preliminary data.</text>
</comment>
<evidence type="ECO:0000256" key="1">
    <source>
        <dbReference type="ARBA" id="ARBA00022603"/>
    </source>
</evidence>
<dbReference type="InterPro" id="IPR023267">
    <property type="entry name" value="RCMT"/>
</dbReference>
<dbReference type="CDD" id="cd02440">
    <property type="entry name" value="AdoMet_MTases"/>
    <property type="match status" value="1"/>
</dbReference>
<dbReference type="Pfam" id="PF01189">
    <property type="entry name" value="Methyltr_RsmB-F"/>
    <property type="match status" value="1"/>
</dbReference>
<dbReference type="InterPro" id="IPR006027">
    <property type="entry name" value="NusB_RsmB_TIM44"/>
</dbReference>
<dbReference type="GO" id="GO:0003723">
    <property type="term" value="F:RNA binding"/>
    <property type="evidence" value="ECO:0007669"/>
    <property type="project" value="UniProtKB-UniRule"/>
</dbReference>
<evidence type="ECO:0000256" key="2">
    <source>
        <dbReference type="ARBA" id="ARBA00022679"/>
    </source>
</evidence>
<accession>A0A095BF94</accession>
<dbReference type="PATRIC" id="fig|556287.8.peg.1027"/>
<keyword evidence="1 5" id="KW-0489">Methyltransferase</keyword>
<feature type="binding site" evidence="5">
    <location>
        <begin position="249"/>
        <end position="255"/>
    </location>
    <ligand>
        <name>S-adenosyl-L-methionine</name>
        <dbReference type="ChEBI" id="CHEBI:59789"/>
    </ligand>
</feature>
<dbReference type="PRINTS" id="PR02008">
    <property type="entry name" value="RCMTFAMILY"/>
</dbReference>
<proteinExistence type="inferred from homology"/>
<dbReference type="InterPro" id="IPR029063">
    <property type="entry name" value="SAM-dependent_MTases_sf"/>
</dbReference>
<dbReference type="PANTHER" id="PTHR22807">
    <property type="entry name" value="NOP2 YEAST -RELATED NOL1/NOP2/FMU SUN DOMAIN-CONTAINING"/>
    <property type="match status" value="1"/>
</dbReference>
<dbReference type="SUPFAM" id="SSF53335">
    <property type="entry name" value="S-adenosyl-L-methionine-dependent methyltransferases"/>
    <property type="match status" value="1"/>
</dbReference>
<comment type="similarity">
    <text evidence="5">Belongs to the class I-like SAM-binding methyltransferase superfamily. RsmB/NOP family.</text>
</comment>
<dbReference type="Proteomes" id="UP000033731">
    <property type="component" value="Unassembled WGS sequence"/>
</dbReference>
<dbReference type="SUPFAM" id="SSF48013">
    <property type="entry name" value="NusB-like"/>
    <property type="match status" value="1"/>
</dbReference>
<evidence type="ECO:0000259" key="6">
    <source>
        <dbReference type="PROSITE" id="PS51686"/>
    </source>
</evidence>
<name>A0A095BF94_9HYPH</name>
<keyword evidence="8" id="KW-1185">Reference proteome</keyword>
<dbReference type="InterPro" id="IPR001678">
    <property type="entry name" value="MeTrfase_RsmB-F_NOP2_dom"/>
</dbReference>
<evidence type="ECO:0000256" key="5">
    <source>
        <dbReference type="PROSITE-ProRule" id="PRU01023"/>
    </source>
</evidence>